<dbReference type="EMBL" id="GGEC01002394">
    <property type="protein sequence ID" value="MBW82877.1"/>
    <property type="molecule type" value="Transcribed_RNA"/>
</dbReference>
<reference evidence="1" key="1">
    <citation type="submission" date="2018-02" db="EMBL/GenBank/DDBJ databases">
        <title>Rhizophora mucronata_Transcriptome.</title>
        <authorList>
            <person name="Meera S.P."/>
            <person name="Sreeshan A."/>
            <person name="Augustine A."/>
        </authorList>
    </citation>
    <scope>NUCLEOTIDE SEQUENCE</scope>
    <source>
        <tissue evidence="1">Leaf</tissue>
    </source>
</reference>
<dbReference type="AlphaFoldDB" id="A0A2P2INT8"/>
<sequence length="102" mass="11775">MDLLSFLAPTIMDYQWILHHCCVLQVLSVELQHCFEQDRKTRQPSAKQACTLIVHCKCSVAYHYSHLFQSVPLQVLLVSPLNYPSQYHQFLQTFLLGVTGQP</sequence>
<dbReference type="EMBL" id="GGEC01002395">
    <property type="protein sequence ID" value="MBW82878.1"/>
    <property type="molecule type" value="Transcribed_RNA"/>
</dbReference>
<proteinExistence type="predicted"/>
<organism evidence="1">
    <name type="scientific">Rhizophora mucronata</name>
    <name type="common">Asiatic mangrove</name>
    <dbReference type="NCBI Taxonomy" id="61149"/>
    <lineage>
        <taxon>Eukaryota</taxon>
        <taxon>Viridiplantae</taxon>
        <taxon>Streptophyta</taxon>
        <taxon>Embryophyta</taxon>
        <taxon>Tracheophyta</taxon>
        <taxon>Spermatophyta</taxon>
        <taxon>Magnoliopsida</taxon>
        <taxon>eudicotyledons</taxon>
        <taxon>Gunneridae</taxon>
        <taxon>Pentapetalae</taxon>
        <taxon>rosids</taxon>
        <taxon>fabids</taxon>
        <taxon>Malpighiales</taxon>
        <taxon>Rhizophoraceae</taxon>
        <taxon>Rhizophora</taxon>
    </lineage>
</organism>
<accession>A0A2P2INT8</accession>
<protein>
    <submittedName>
        <fullName evidence="1">Uncharacterized protein MANES_18G018300</fullName>
    </submittedName>
</protein>
<evidence type="ECO:0000313" key="1">
    <source>
        <dbReference type="EMBL" id="MBW82878.1"/>
    </source>
</evidence>
<name>A0A2P2INT8_RHIMU</name>